<dbReference type="AlphaFoldDB" id="A0ABD1VYQ8"/>
<gene>
    <name evidence="2" type="ORF">Adt_03525</name>
</gene>
<feature type="region of interest" description="Disordered" evidence="1">
    <location>
        <begin position="89"/>
        <end position="141"/>
    </location>
</feature>
<reference evidence="3" key="1">
    <citation type="submission" date="2024-07" db="EMBL/GenBank/DDBJ databases">
        <title>Two chromosome-level genome assemblies of Korean endemic species Abeliophyllum distichum and Forsythia ovata (Oleaceae).</title>
        <authorList>
            <person name="Jang H."/>
        </authorList>
    </citation>
    <scope>NUCLEOTIDE SEQUENCE [LARGE SCALE GENOMIC DNA]</scope>
</reference>
<keyword evidence="3" id="KW-1185">Reference proteome</keyword>
<dbReference type="EMBL" id="JBFOLK010000001">
    <property type="protein sequence ID" value="KAL2542547.1"/>
    <property type="molecule type" value="Genomic_DNA"/>
</dbReference>
<evidence type="ECO:0000256" key="1">
    <source>
        <dbReference type="SAM" id="MobiDB-lite"/>
    </source>
</evidence>
<accession>A0ABD1VYQ8</accession>
<dbReference type="Proteomes" id="UP001604336">
    <property type="component" value="Unassembled WGS sequence"/>
</dbReference>
<evidence type="ECO:0000313" key="3">
    <source>
        <dbReference type="Proteomes" id="UP001604336"/>
    </source>
</evidence>
<sequence length="141" mass="15391">MSCRWHLWRCPIGDSLKGLWLRHAALSVVPSIILPLITIMNKLIAGRVPVGEALERGLFLVEQDDSWSSPSGRGAGPRLVPWVEQADSWLSPSGRGTRPRLVPWVEQADSWPSPSGRGAGPRLVPWVEQADSWPSPSGKGA</sequence>
<evidence type="ECO:0000313" key="2">
    <source>
        <dbReference type="EMBL" id="KAL2542547.1"/>
    </source>
</evidence>
<protein>
    <submittedName>
        <fullName evidence="2">Uncharacterized protein</fullName>
    </submittedName>
</protein>
<comment type="caution">
    <text evidence="2">The sequence shown here is derived from an EMBL/GenBank/DDBJ whole genome shotgun (WGS) entry which is preliminary data.</text>
</comment>
<proteinExistence type="predicted"/>
<organism evidence="2 3">
    <name type="scientific">Abeliophyllum distichum</name>
    <dbReference type="NCBI Taxonomy" id="126358"/>
    <lineage>
        <taxon>Eukaryota</taxon>
        <taxon>Viridiplantae</taxon>
        <taxon>Streptophyta</taxon>
        <taxon>Embryophyta</taxon>
        <taxon>Tracheophyta</taxon>
        <taxon>Spermatophyta</taxon>
        <taxon>Magnoliopsida</taxon>
        <taxon>eudicotyledons</taxon>
        <taxon>Gunneridae</taxon>
        <taxon>Pentapetalae</taxon>
        <taxon>asterids</taxon>
        <taxon>lamiids</taxon>
        <taxon>Lamiales</taxon>
        <taxon>Oleaceae</taxon>
        <taxon>Forsythieae</taxon>
        <taxon>Abeliophyllum</taxon>
    </lineage>
</organism>
<name>A0ABD1VYQ8_9LAMI</name>